<proteinExistence type="inferred from homology"/>
<dbReference type="NCBIfam" id="TIGR00647">
    <property type="entry name" value="DNA_bind_WhiA"/>
    <property type="match status" value="1"/>
</dbReference>
<feature type="domain" description="Sporulation regulator WhiA C-terminal" evidence="5">
    <location>
        <begin position="217"/>
        <end position="298"/>
    </location>
</feature>
<dbReference type="Pfam" id="PF10298">
    <property type="entry name" value="WhiA_N"/>
    <property type="match status" value="1"/>
</dbReference>
<gene>
    <name evidence="4 8" type="primary">whiA</name>
    <name evidence="8" type="ORF">H8S18_13575</name>
</gene>
<protein>
    <recommendedName>
        <fullName evidence="4">Probable cell division protein WhiA</fullName>
    </recommendedName>
</protein>
<evidence type="ECO:0000256" key="4">
    <source>
        <dbReference type="HAMAP-Rule" id="MF_01420"/>
    </source>
</evidence>
<evidence type="ECO:0000256" key="2">
    <source>
        <dbReference type="ARBA" id="ARBA00023125"/>
    </source>
</evidence>
<dbReference type="Pfam" id="PF02650">
    <property type="entry name" value="HTH_WhiA"/>
    <property type="match status" value="1"/>
</dbReference>
<dbReference type="RefSeq" id="WP_186858808.1">
    <property type="nucleotide sequence ID" value="NZ_JACOON010000007.1"/>
</dbReference>
<dbReference type="InterPro" id="IPR018478">
    <property type="entry name" value="Sporu_reg_WhiA_N_dom"/>
</dbReference>
<comment type="function">
    <text evidence="4">Involved in cell division and chromosome segregation.</text>
</comment>
<reference evidence="8 9" key="1">
    <citation type="submission" date="2020-08" db="EMBL/GenBank/DDBJ databases">
        <title>Genome public.</title>
        <authorList>
            <person name="Liu C."/>
            <person name="Sun Q."/>
        </authorList>
    </citation>
    <scope>NUCLEOTIDE SEQUENCE [LARGE SCALE GENOMIC DNA]</scope>
    <source>
        <strain evidence="8 9">NSJ-35</strain>
    </source>
</reference>
<dbReference type="Gene3D" id="3.10.28.10">
    <property type="entry name" value="Homing endonucleases"/>
    <property type="match status" value="1"/>
</dbReference>
<dbReference type="InterPro" id="IPR003802">
    <property type="entry name" value="Sporulation_regulator_WhiA"/>
</dbReference>
<dbReference type="GO" id="GO:0003677">
    <property type="term" value="F:DNA binding"/>
    <property type="evidence" value="ECO:0007669"/>
    <property type="project" value="UniProtKB-KW"/>
</dbReference>
<organism evidence="8 9">
    <name type="scientific">Christensenella tenuis</name>
    <dbReference type="NCBI Taxonomy" id="2763033"/>
    <lineage>
        <taxon>Bacteria</taxon>
        <taxon>Bacillati</taxon>
        <taxon>Bacillota</taxon>
        <taxon>Clostridia</taxon>
        <taxon>Christensenellales</taxon>
        <taxon>Christensenellaceae</taxon>
        <taxon>Christensenella</taxon>
    </lineage>
</organism>
<dbReference type="SUPFAM" id="SSF55608">
    <property type="entry name" value="Homing endonucleases"/>
    <property type="match status" value="1"/>
</dbReference>
<dbReference type="Pfam" id="PF14527">
    <property type="entry name" value="LAGLIDADG_WhiA"/>
    <property type="match status" value="1"/>
</dbReference>
<dbReference type="PANTHER" id="PTHR37307:SF1">
    <property type="entry name" value="CELL DIVISION PROTEIN WHIA-RELATED"/>
    <property type="match status" value="1"/>
</dbReference>
<dbReference type="InterPro" id="IPR039518">
    <property type="entry name" value="WhiA_LAGLIDADG_dom"/>
</dbReference>
<name>A0ABR7EHX6_9FIRM</name>
<sequence length="319" mass="35030">MSFSMAAKDEICTQAEEKGCCIIAELCAVTLICGNLSITSGGVRIKYHTENMAVAKRIYDTVTHILKLDSAVEIKDNLLKKKHSYTIVVEDAALLLSVLGLEGNLLTDAVPPGEALEKECCRTAILRGAFLGGGTVSNPKKNYHAEFVVGSEAFANVLLGILEKNNIRAKIIHRRQNFVVYLNEGDGIAALLALIGAYSSILNLENVRVLKEMRNNVNRAVNCETANINKTVNAAMTQVMNIHKIERTIGLKRLSDPLREAAELRLANPEATLGELCELGGMTKSGMNHRLRKINAIAQELYEAPPRPTHTKRQREDLK</sequence>
<evidence type="ECO:0000256" key="1">
    <source>
        <dbReference type="ARBA" id="ARBA00022618"/>
    </source>
</evidence>
<feature type="domain" description="Sporulation transcription regulator WhiA N-terminal" evidence="6">
    <location>
        <begin position="20"/>
        <end position="96"/>
    </location>
</feature>
<dbReference type="Proteomes" id="UP000606889">
    <property type="component" value="Unassembled WGS sequence"/>
</dbReference>
<evidence type="ECO:0000259" key="7">
    <source>
        <dbReference type="Pfam" id="PF14527"/>
    </source>
</evidence>
<dbReference type="EMBL" id="JACOON010000007">
    <property type="protein sequence ID" value="MBC5649372.1"/>
    <property type="molecule type" value="Genomic_DNA"/>
</dbReference>
<comment type="caution">
    <text evidence="8">The sequence shown here is derived from an EMBL/GenBank/DDBJ whole genome shotgun (WGS) entry which is preliminary data.</text>
</comment>
<dbReference type="HAMAP" id="MF_01420">
    <property type="entry name" value="HTH_type_WhiA"/>
    <property type="match status" value="1"/>
</dbReference>
<dbReference type="InterPro" id="IPR023054">
    <property type="entry name" value="Sporulation_regulator_WhiA_C"/>
</dbReference>
<keyword evidence="2 4" id="KW-0238">DNA-binding</keyword>
<evidence type="ECO:0000313" key="8">
    <source>
        <dbReference type="EMBL" id="MBC5649372.1"/>
    </source>
</evidence>
<evidence type="ECO:0000259" key="5">
    <source>
        <dbReference type="Pfam" id="PF02650"/>
    </source>
</evidence>
<comment type="similarity">
    <text evidence="4">Belongs to the WhiA family.</text>
</comment>
<evidence type="ECO:0000313" key="9">
    <source>
        <dbReference type="Proteomes" id="UP000606889"/>
    </source>
</evidence>
<keyword evidence="1 4" id="KW-0132">Cell division</keyword>
<dbReference type="InterPro" id="IPR027434">
    <property type="entry name" value="Homing_endonucl"/>
</dbReference>
<feature type="domain" description="WhiA LAGLIDADG-like" evidence="7">
    <location>
        <begin position="123"/>
        <end position="214"/>
    </location>
</feature>
<evidence type="ECO:0000259" key="6">
    <source>
        <dbReference type="Pfam" id="PF10298"/>
    </source>
</evidence>
<keyword evidence="3 4" id="KW-0131">Cell cycle</keyword>
<dbReference type="PANTHER" id="PTHR37307">
    <property type="entry name" value="CELL DIVISION PROTEIN WHIA-RELATED"/>
    <property type="match status" value="1"/>
</dbReference>
<accession>A0ABR7EHX6</accession>
<evidence type="ECO:0000256" key="3">
    <source>
        <dbReference type="ARBA" id="ARBA00023306"/>
    </source>
</evidence>
<keyword evidence="9" id="KW-1185">Reference proteome</keyword>